<dbReference type="RefSeq" id="WP_248253685.1">
    <property type="nucleotide sequence ID" value="NZ_JAIWJX010000002.1"/>
</dbReference>
<dbReference type="GO" id="GO:0070290">
    <property type="term" value="F:N-acylphosphatidylethanolamine-specific phospholipase D activity"/>
    <property type="evidence" value="ECO:0007669"/>
    <property type="project" value="InterPro"/>
</dbReference>
<dbReference type="PIRSF" id="PIRSF038896">
    <property type="entry name" value="NAPE-PLD"/>
    <property type="match status" value="1"/>
</dbReference>
<accession>A0A9X1XE24</accession>
<evidence type="ECO:0000259" key="1">
    <source>
        <dbReference type="Pfam" id="PF12706"/>
    </source>
</evidence>
<dbReference type="AlphaFoldDB" id="A0A9X1XE24"/>
<dbReference type="InterPro" id="IPR036866">
    <property type="entry name" value="RibonucZ/Hydroxyglut_hydro"/>
</dbReference>
<dbReference type="PANTHER" id="PTHR15032:SF4">
    <property type="entry name" value="N-ACYL-PHOSPHATIDYLETHANOLAMINE-HYDROLYZING PHOSPHOLIPASE D"/>
    <property type="match status" value="1"/>
</dbReference>
<evidence type="ECO:0000313" key="2">
    <source>
        <dbReference type="EMBL" id="MCK6258391.1"/>
    </source>
</evidence>
<dbReference type="InterPro" id="IPR024884">
    <property type="entry name" value="NAPE-PLD"/>
</dbReference>
<gene>
    <name evidence="2" type="ORF">LCY76_17595</name>
</gene>
<feature type="domain" description="Metallo-beta-lactamase" evidence="1">
    <location>
        <begin position="116"/>
        <end position="312"/>
    </location>
</feature>
<protein>
    <submittedName>
        <fullName evidence="2">MBL fold metallo-hydrolase</fullName>
    </submittedName>
</protein>
<organism evidence="2 3">
    <name type="scientific">Fictibacillus marinisediminis</name>
    <dbReference type="NCBI Taxonomy" id="2878389"/>
    <lineage>
        <taxon>Bacteria</taxon>
        <taxon>Bacillati</taxon>
        <taxon>Bacillota</taxon>
        <taxon>Bacilli</taxon>
        <taxon>Bacillales</taxon>
        <taxon>Fictibacillaceae</taxon>
        <taxon>Fictibacillus</taxon>
    </lineage>
</organism>
<dbReference type="Gene3D" id="3.60.15.10">
    <property type="entry name" value="Ribonuclease Z/Hydroxyacylglutathione hydrolase-like"/>
    <property type="match status" value="1"/>
</dbReference>
<dbReference type="GO" id="GO:0005737">
    <property type="term" value="C:cytoplasm"/>
    <property type="evidence" value="ECO:0007669"/>
    <property type="project" value="TreeGrafter"/>
</dbReference>
<dbReference type="SUPFAM" id="SSF56281">
    <property type="entry name" value="Metallo-hydrolase/oxidoreductase"/>
    <property type="match status" value="1"/>
</dbReference>
<evidence type="ECO:0000313" key="3">
    <source>
        <dbReference type="Proteomes" id="UP001139011"/>
    </source>
</evidence>
<sequence length="363" mass="41771">MMAVLFTIIGLFLFVYFFMNGYPDFGSRPSKQKRQSFQKSLQFKQDHFVNETPTVMDTSLSTALSIAKDFIKGNPKGRPDQPLKTVKLKIQDGLEKNTRITWFGHSALMLEMDGKRMLLDPMFGQAPSPFPMFGGKRYSKTLPFSVEDLPFIDAVFFSHDHYDHLNYRSIKKLKEKAGRFFVPLGVGSHLESWGVESGRISEHDWWDEMEWEGLHLVCTPARHFSGRSLTDRNATLWCSWVIKGKQSKIFFSGDSGYGPHFKNIGDRYGPFDAAMMECGQYDDRWSEIHMMPEETVQAFIDVRGDLLIPIHWSAFTLALHDWTDPIERVTKEAGKRNVPVAAPQIGEAVIIGRENYPQRVWWK</sequence>
<keyword evidence="3" id="KW-1185">Reference proteome</keyword>
<reference evidence="2" key="1">
    <citation type="submission" date="2021-09" db="EMBL/GenBank/DDBJ databases">
        <title>Genome analysis of Fictibacillus sp. KIGAM418 isolated from marine sediment.</title>
        <authorList>
            <person name="Seo M.-J."/>
            <person name="Cho E.-S."/>
            <person name="Hwang C.Y."/>
        </authorList>
    </citation>
    <scope>NUCLEOTIDE SEQUENCE</scope>
    <source>
        <strain evidence="2">KIGAM418</strain>
    </source>
</reference>
<dbReference type="GO" id="GO:0008270">
    <property type="term" value="F:zinc ion binding"/>
    <property type="evidence" value="ECO:0007669"/>
    <property type="project" value="InterPro"/>
</dbReference>
<comment type="caution">
    <text evidence="2">The sequence shown here is derived from an EMBL/GenBank/DDBJ whole genome shotgun (WGS) entry which is preliminary data.</text>
</comment>
<proteinExistence type="predicted"/>
<dbReference type="Pfam" id="PF12706">
    <property type="entry name" value="Lactamase_B_2"/>
    <property type="match status" value="1"/>
</dbReference>
<name>A0A9X1XE24_9BACL</name>
<dbReference type="EMBL" id="JAIWJX010000002">
    <property type="protein sequence ID" value="MCK6258391.1"/>
    <property type="molecule type" value="Genomic_DNA"/>
</dbReference>
<dbReference type="InterPro" id="IPR001279">
    <property type="entry name" value="Metallo-B-lactamas"/>
</dbReference>
<dbReference type="Proteomes" id="UP001139011">
    <property type="component" value="Unassembled WGS sequence"/>
</dbReference>
<dbReference type="PANTHER" id="PTHR15032">
    <property type="entry name" value="N-ACYL-PHOSPHATIDYLETHANOLAMINE-HYDROLYZING PHOSPHOLIPASE D"/>
    <property type="match status" value="1"/>
</dbReference>